<keyword evidence="8 12" id="KW-0862">Zinc</keyword>
<dbReference type="GO" id="GO:0005737">
    <property type="term" value="C:cytoplasm"/>
    <property type="evidence" value="ECO:0007669"/>
    <property type="project" value="TreeGrafter"/>
</dbReference>
<dbReference type="InterPro" id="IPR006171">
    <property type="entry name" value="TOPRIM_dom"/>
</dbReference>
<dbReference type="PIRSF" id="PIRSF002811">
    <property type="entry name" value="DnaG"/>
    <property type="match status" value="1"/>
</dbReference>
<dbReference type="SMART" id="SM00766">
    <property type="entry name" value="DnaG_DnaB_bind"/>
    <property type="match status" value="1"/>
</dbReference>
<protein>
    <recommendedName>
        <fullName evidence="12 13">DNA primase</fullName>
        <ecNumber evidence="12">2.7.7.101</ecNumber>
    </recommendedName>
</protein>
<dbReference type="SUPFAM" id="SSF117023">
    <property type="entry name" value="DNA primase DnaG, C-terminal domain"/>
    <property type="match status" value="1"/>
</dbReference>
<dbReference type="NCBIfam" id="TIGR01391">
    <property type="entry name" value="dnaG"/>
    <property type="match status" value="1"/>
</dbReference>
<dbReference type="FunFam" id="3.90.580.10:FF:000001">
    <property type="entry name" value="DNA primase"/>
    <property type="match status" value="1"/>
</dbReference>
<dbReference type="SUPFAM" id="SSF57783">
    <property type="entry name" value="Zinc beta-ribbon"/>
    <property type="match status" value="1"/>
</dbReference>
<keyword evidence="5 12" id="KW-0235">DNA replication</keyword>
<comment type="cofactor">
    <cofactor evidence="12 13 14">
        <name>Zn(2+)</name>
        <dbReference type="ChEBI" id="CHEBI:29105"/>
    </cofactor>
    <text evidence="12 13 14">Binds 1 zinc ion per monomer.</text>
</comment>
<dbReference type="InterPro" id="IPR037068">
    <property type="entry name" value="DNA_primase_core_N_sf"/>
</dbReference>
<comment type="caution">
    <text evidence="16">The sequence shown here is derived from an EMBL/GenBank/DDBJ whole genome shotgun (WGS) entry which is preliminary data.</text>
</comment>
<dbReference type="Gene3D" id="3.90.980.10">
    <property type="entry name" value="DNA primase, catalytic core, N-terminal domain"/>
    <property type="match status" value="1"/>
</dbReference>
<dbReference type="PANTHER" id="PTHR30313">
    <property type="entry name" value="DNA PRIMASE"/>
    <property type="match status" value="1"/>
</dbReference>
<comment type="similarity">
    <text evidence="12 13">Belongs to the DnaG primase family.</text>
</comment>
<keyword evidence="2 12" id="KW-0639">Primosome</keyword>
<reference evidence="16" key="2">
    <citation type="submission" date="2022-12" db="EMBL/GenBank/DDBJ databases">
        <authorList>
            <person name="Kardos G."/>
            <person name="Sarkozi R."/>
            <person name="Laczko L."/>
            <person name="Marton S."/>
            <person name="Makrai L."/>
            <person name="Banyai K."/>
            <person name="Fodor L."/>
        </authorList>
    </citation>
    <scope>NUCLEOTIDE SEQUENCE</scope>
    <source>
        <strain evidence="16">84/14</strain>
    </source>
</reference>
<evidence type="ECO:0000256" key="3">
    <source>
        <dbReference type="ARBA" id="ARBA00022679"/>
    </source>
</evidence>
<dbReference type="InterPro" id="IPR036977">
    <property type="entry name" value="DNA_primase_Znf_CHC2"/>
</dbReference>
<evidence type="ECO:0000256" key="12">
    <source>
        <dbReference type="HAMAP-Rule" id="MF_00974"/>
    </source>
</evidence>
<keyword evidence="9" id="KW-0460">Magnesium</keyword>
<dbReference type="Pfam" id="PF08275">
    <property type="entry name" value="DNAG_N"/>
    <property type="match status" value="1"/>
</dbReference>
<dbReference type="Gene3D" id="3.40.1360.10">
    <property type="match status" value="1"/>
</dbReference>
<dbReference type="SUPFAM" id="SSF56731">
    <property type="entry name" value="DNA primase core"/>
    <property type="match status" value="1"/>
</dbReference>
<dbReference type="HAMAP" id="MF_00974">
    <property type="entry name" value="DNA_primase_DnaG"/>
    <property type="match status" value="1"/>
</dbReference>
<dbReference type="FunFam" id="3.90.980.10:FF:000001">
    <property type="entry name" value="DNA primase"/>
    <property type="match status" value="1"/>
</dbReference>
<comment type="catalytic activity">
    <reaction evidence="12">
        <text>ssDNA + n NTP = ssDNA/pppN(pN)n-1 hybrid + (n-1) diphosphate.</text>
        <dbReference type="EC" id="2.7.7.101"/>
    </reaction>
</comment>
<keyword evidence="6 12" id="KW-0479">Metal-binding</keyword>
<dbReference type="RefSeq" id="WP_005605374.1">
    <property type="nucleotide sequence ID" value="NZ_CBDBTL010000062.1"/>
</dbReference>
<evidence type="ECO:0000256" key="2">
    <source>
        <dbReference type="ARBA" id="ARBA00022515"/>
    </source>
</evidence>
<evidence type="ECO:0000256" key="5">
    <source>
        <dbReference type="ARBA" id="ARBA00022705"/>
    </source>
</evidence>
<dbReference type="InterPro" id="IPR050219">
    <property type="entry name" value="DnaG_primase"/>
</dbReference>
<dbReference type="CDD" id="cd03364">
    <property type="entry name" value="TOPRIM_DnaG_primases"/>
    <property type="match status" value="1"/>
</dbReference>
<dbReference type="Pfam" id="PF01807">
    <property type="entry name" value="Zn_ribbon_DnaG"/>
    <property type="match status" value="1"/>
</dbReference>
<dbReference type="InterPro" id="IPR006295">
    <property type="entry name" value="DNA_primase_DnaG"/>
</dbReference>
<keyword evidence="10 12" id="KW-0238">DNA-binding</keyword>
<evidence type="ECO:0000256" key="1">
    <source>
        <dbReference type="ARBA" id="ARBA00022478"/>
    </source>
</evidence>
<keyword evidence="3 12" id="KW-0808">Transferase</keyword>
<evidence type="ECO:0000313" key="16">
    <source>
        <dbReference type="EMBL" id="MCY6524083.1"/>
    </source>
</evidence>
<name>A0A9Q4DIB6_ACTPL</name>
<evidence type="ECO:0000256" key="6">
    <source>
        <dbReference type="ARBA" id="ARBA00022723"/>
    </source>
</evidence>
<reference evidence="16" key="1">
    <citation type="journal article" date="2021" name="Vet Sci">
        <title>O-Serogroups and Pathovirotypes of Escherichia coli Isolated from Post-Weaning Piglets Showing Diarrhoea and/or Oedema in South Korea.</title>
        <authorList>
            <person name="Byun J.W."/>
            <person name="Moon B.Y."/>
            <person name="Do K.H."/>
            <person name="Lee K."/>
            <person name="Lee H.Y."/>
            <person name="Kim W.I."/>
            <person name="So B."/>
            <person name="Lee W.K."/>
        </authorList>
    </citation>
    <scope>NUCLEOTIDE SEQUENCE</scope>
    <source>
        <strain evidence="16">84/14</strain>
    </source>
</reference>
<keyword evidence="1 12" id="KW-0240">DNA-directed RNA polymerase</keyword>
<dbReference type="PANTHER" id="PTHR30313:SF2">
    <property type="entry name" value="DNA PRIMASE"/>
    <property type="match status" value="1"/>
</dbReference>
<comment type="function">
    <text evidence="12 13">RNA polymerase that catalyzes the synthesis of short RNA molecules used as primers for DNA polymerase during DNA replication.</text>
</comment>
<gene>
    <name evidence="12 16" type="primary">dnaG</name>
    <name evidence="16" type="ORF">OYG11_07575</name>
</gene>
<feature type="zinc finger region" description="CHC2-type" evidence="12 14">
    <location>
        <begin position="40"/>
        <end position="64"/>
    </location>
</feature>
<dbReference type="GO" id="GO:0003677">
    <property type="term" value="F:DNA binding"/>
    <property type="evidence" value="ECO:0007669"/>
    <property type="project" value="UniProtKB-KW"/>
</dbReference>
<organism evidence="16 17">
    <name type="scientific">Actinobacillus pleuropneumoniae</name>
    <name type="common">Haemophilus pleuropneumoniae</name>
    <dbReference type="NCBI Taxonomy" id="715"/>
    <lineage>
        <taxon>Bacteria</taxon>
        <taxon>Pseudomonadati</taxon>
        <taxon>Pseudomonadota</taxon>
        <taxon>Gammaproteobacteria</taxon>
        <taxon>Pasteurellales</taxon>
        <taxon>Pasteurellaceae</taxon>
        <taxon>Actinobacillus</taxon>
    </lineage>
</organism>
<dbReference type="InterPro" id="IPR013173">
    <property type="entry name" value="DNA_primase_DnaG_DnaB-bd_dom"/>
</dbReference>
<dbReference type="GO" id="GO:0000428">
    <property type="term" value="C:DNA-directed RNA polymerase complex"/>
    <property type="evidence" value="ECO:0007669"/>
    <property type="project" value="UniProtKB-KW"/>
</dbReference>
<dbReference type="Pfam" id="PF08278">
    <property type="entry name" value="DnaG_DnaB_bind"/>
    <property type="match status" value="1"/>
</dbReference>
<evidence type="ECO:0000256" key="8">
    <source>
        <dbReference type="ARBA" id="ARBA00022833"/>
    </source>
</evidence>
<dbReference type="InterPro" id="IPR019475">
    <property type="entry name" value="DNA_primase_DnaB-bd"/>
</dbReference>
<dbReference type="GO" id="GO:0003899">
    <property type="term" value="F:DNA-directed RNA polymerase activity"/>
    <property type="evidence" value="ECO:0007669"/>
    <property type="project" value="UniProtKB-UniRule"/>
</dbReference>
<dbReference type="PROSITE" id="PS50880">
    <property type="entry name" value="TOPRIM"/>
    <property type="match status" value="1"/>
</dbReference>
<dbReference type="InterPro" id="IPR013264">
    <property type="entry name" value="DNAG_N"/>
</dbReference>
<dbReference type="EMBL" id="JAPQFC010000001">
    <property type="protein sequence ID" value="MCY6524083.1"/>
    <property type="molecule type" value="Genomic_DNA"/>
</dbReference>
<evidence type="ECO:0000256" key="4">
    <source>
        <dbReference type="ARBA" id="ARBA00022695"/>
    </source>
</evidence>
<keyword evidence="4 12" id="KW-0548">Nucleotidyltransferase</keyword>
<dbReference type="InterPro" id="IPR030846">
    <property type="entry name" value="DnaG_bac"/>
</dbReference>
<dbReference type="Proteomes" id="UP001077788">
    <property type="component" value="Unassembled WGS sequence"/>
</dbReference>
<dbReference type="Pfam" id="PF13155">
    <property type="entry name" value="Toprim_2"/>
    <property type="match status" value="1"/>
</dbReference>
<comment type="subunit">
    <text evidence="12">Monomer. Interacts with DnaB.</text>
</comment>
<proteinExistence type="inferred from homology"/>
<dbReference type="AlphaFoldDB" id="A0A9Q4DIB6"/>
<comment type="domain">
    <text evidence="12">Contains an N-terminal zinc-binding domain, a central core domain that contains the primase activity, and a C-terminal DnaB-binding domain.</text>
</comment>
<dbReference type="Gene3D" id="3.90.580.10">
    <property type="entry name" value="Zinc finger, CHC2-type domain"/>
    <property type="match status" value="1"/>
</dbReference>
<dbReference type="Pfam" id="PF10410">
    <property type="entry name" value="DnaB_bind"/>
    <property type="match status" value="1"/>
</dbReference>
<dbReference type="GO" id="GO:1990077">
    <property type="term" value="C:primosome complex"/>
    <property type="evidence" value="ECO:0007669"/>
    <property type="project" value="UniProtKB-KW"/>
</dbReference>
<keyword evidence="11 12" id="KW-0804">Transcription</keyword>
<evidence type="ECO:0000313" key="17">
    <source>
        <dbReference type="Proteomes" id="UP001077788"/>
    </source>
</evidence>
<dbReference type="InterPro" id="IPR034151">
    <property type="entry name" value="TOPRIM_DnaG_bac"/>
</dbReference>
<accession>A0A9Q4DIB6</accession>
<keyword evidence="7 12" id="KW-0863">Zinc-finger</keyword>
<evidence type="ECO:0000256" key="13">
    <source>
        <dbReference type="PIRNR" id="PIRNR002811"/>
    </source>
</evidence>
<evidence type="ECO:0000256" key="9">
    <source>
        <dbReference type="ARBA" id="ARBA00022842"/>
    </source>
</evidence>
<dbReference type="InterPro" id="IPR016136">
    <property type="entry name" value="DNA_helicase_N/primase_C"/>
</dbReference>
<evidence type="ECO:0000256" key="14">
    <source>
        <dbReference type="PIRSR" id="PIRSR002811-1"/>
    </source>
</evidence>
<evidence type="ECO:0000256" key="11">
    <source>
        <dbReference type="ARBA" id="ARBA00023163"/>
    </source>
</evidence>
<dbReference type="Gene3D" id="1.20.50.20">
    <property type="entry name" value="DnaG, RNA polymerase domain, helical bundle"/>
    <property type="match status" value="1"/>
</dbReference>
<dbReference type="SMART" id="SM00493">
    <property type="entry name" value="TOPRIM"/>
    <property type="match status" value="1"/>
</dbReference>
<dbReference type="GO" id="GO:0006269">
    <property type="term" value="P:DNA replication, synthesis of primer"/>
    <property type="evidence" value="ECO:0007669"/>
    <property type="project" value="UniProtKB-UniRule"/>
</dbReference>
<dbReference type="SMART" id="SM00400">
    <property type="entry name" value="ZnF_CHCC"/>
    <property type="match status" value="1"/>
</dbReference>
<dbReference type="Gene3D" id="1.10.860.10">
    <property type="entry name" value="DNAb Helicase, Chain A"/>
    <property type="match status" value="1"/>
</dbReference>
<dbReference type="FunFam" id="3.40.1360.10:FF:000002">
    <property type="entry name" value="DNA primase"/>
    <property type="match status" value="1"/>
</dbReference>
<evidence type="ECO:0000256" key="10">
    <source>
        <dbReference type="ARBA" id="ARBA00023125"/>
    </source>
</evidence>
<evidence type="ECO:0000259" key="15">
    <source>
        <dbReference type="PROSITE" id="PS50880"/>
    </source>
</evidence>
<sequence>MKGSIPRSFIDDLVARTDIVELINSRVKLKKAGRDYQACCPFHHEKSPSFTVSQSKQFYHCFGCGAHGNAISFLMDYDKLEFPEAIEELAAMQGLEVPRENVMARDGKPQASYKTKRNLYELLEAISRFYQQNLTQDIPSQSYLQSRGLSPEIIARFEIGFAYNSMDSVLRKFGTNRDEVQKLFDTGMITQNDSGRIYDKFRNRVMFPIRDKRGRVIAFGGRVMGDERPKYLNSPESATYHKGNELYGLFQALQQNENPTSLVVVEGYMDVVALAQFGVDNVVASLGTATTGEQIQQMFRVTEQVICCYDGDRAGREAAWRAFENALPYLHDGRQLKFIFLPDGEDPDSFVRAQGKQGFEAYLQNAMSLSDFLFDSLIAQVDLSSKEGKSKLAALAIPLINRIPGEMLRVYLRNILGQKLGILDPAQLEAMLPSRSQAVQKKAVRTPQIKRTPMRLLIALLLQNPELVKFVPDISALKTLEEPGFELLLELVEVCRQKVGVSMGALLEHWRDKPNYRTLELLADWEHLVTSENIETTFIETLDFLYAKLVEKRIEVLIAKDRSLGLSAEEKQELVMLIAQ</sequence>
<dbReference type="GO" id="GO:0008270">
    <property type="term" value="F:zinc ion binding"/>
    <property type="evidence" value="ECO:0007669"/>
    <property type="project" value="UniProtKB-UniRule"/>
</dbReference>
<feature type="domain" description="Toprim" evidence="15">
    <location>
        <begin position="260"/>
        <end position="342"/>
    </location>
</feature>
<dbReference type="EC" id="2.7.7.101" evidence="12"/>
<dbReference type="InterPro" id="IPR002694">
    <property type="entry name" value="Znf_CHC2"/>
</dbReference>
<evidence type="ECO:0000256" key="7">
    <source>
        <dbReference type="ARBA" id="ARBA00022771"/>
    </source>
</evidence>